<name>A0A9D1IXC5_9CLOT</name>
<evidence type="ECO:0000313" key="3">
    <source>
        <dbReference type="Proteomes" id="UP000824073"/>
    </source>
</evidence>
<dbReference type="PANTHER" id="PTHR43135:SF3">
    <property type="entry name" value="ALPHA-D-RIBOSE 1-METHYLPHOSPHONATE 5-TRIPHOSPHATE DIPHOSPHATASE"/>
    <property type="match status" value="1"/>
</dbReference>
<dbReference type="Pfam" id="PF01979">
    <property type="entry name" value="Amidohydro_1"/>
    <property type="match status" value="1"/>
</dbReference>
<dbReference type="InterPro" id="IPR032466">
    <property type="entry name" value="Metal_Hydrolase"/>
</dbReference>
<gene>
    <name evidence="2" type="ORF">IAB67_05970</name>
</gene>
<dbReference type="InterPro" id="IPR011059">
    <property type="entry name" value="Metal-dep_hydrolase_composite"/>
</dbReference>
<dbReference type="EMBL" id="DVMR01000047">
    <property type="protein sequence ID" value="HIU43829.1"/>
    <property type="molecule type" value="Genomic_DNA"/>
</dbReference>
<reference evidence="2" key="2">
    <citation type="journal article" date="2021" name="PeerJ">
        <title>Extensive microbial diversity within the chicken gut microbiome revealed by metagenomics and culture.</title>
        <authorList>
            <person name="Gilroy R."/>
            <person name="Ravi A."/>
            <person name="Getino M."/>
            <person name="Pursley I."/>
            <person name="Horton D.L."/>
            <person name="Alikhan N.F."/>
            <person name="Baker D."/>
            <person name="Gharbi K."/>
            <person name="Hall N."/>
            <person name="Watson M."/>
            <person name="Adriaenssens E.M."/>
            <person name="Foster-Nyarko E."/>
            <person name="Jarju S."/>
            <person name="Secka A."/>
            <person name="Antonio M."/>
            <person name="Oren A."/>
            <person name="Chaudhuri R.R."/>
            <person name="La Ragione R."/>
            <person name="Hildebrand F."/>
            <person name="Pallen M.J."/>
        </authorList>
    </citation>
    <scope>NUCLEOTIDE SEQUENCE</scope>
    <source>
        <strain evidence="2">CHK191-8634</strain>
    </source>
</reference>
<organism evidence="2 3">
    <name type="scientific">Candidatus Ventrousia excrementavium</name>
    <dbReference type="NCBI Taxonomy" id="2840961"/>
    <lineage>
        <taxon>Bacteria</taxon>
        <taxon>Bacillati</taxon>
        <taxon>Bacillota</taxon>
        <taxon>Clostridia</taxon>
        <taxon>Eubacteriales</taxon>
        <taxon>Clostridiaceae</taxon>
        <taxon>Clostridiaceae incertae sedis</taxon>
        <taxon>Candidatus Ventrousia</taxon>
    </lineage>
</organism>
<sequence>MLLIKNATVYTMEEDAARENCDILLKDGKIAEIGCSLSADGAEVIDAAGMVATPGLIDAHVHAGGFLNGDLNEKTDPITPHVSALHSIDIHADDFKAIHEAGVTTCCFIPGSSNVICGTGFVAKTAGKTNLHDLVMLDPAVMKCAMGGNPKGYGKRGKAPQTRMGVAALLRGALKKAQDYLAKKEAAGNDREKLPPYDAKCEALIPVLRREIPLKIHCEQFDMLTTIEVAREFGCDYTIEHGWACDLYVDELVEGGGTICFGPISIAEGYGELTGGDVANVKELDKRGLNVCLITDGPICGPQILLISAGDAVRYGIDHMRALRMITINPARALRVDSRVGSLKPGKDADVVLWSGVPALETSARPLYTIIEGKIVYQG</sequence>
<dbReference type="Gene3D" id="2.30.40.10">
    <property type="entry name" value="Urease, subunit C, domain 1"/>
    <property type="match status" value="1"/>
</dbReference>
<evidence type="ECO:0000313" key="2">
    <source>
        <dbReference type="EMBL" id="HIU43829.1"/>
    </source>
</evidence>
<dbReference type="AlphaFoldDB" id="A0A9D1IXC5"/>
<dbReference type="SUPFAM" id="SSF51338">
    <property type="entry name" value="Composite domain of metallo-dependent hydrolases"/>
    <property type="match status" value="1"/>
</dbReference>
<comment type="caution">
    <text evidence="2">The sequence shown here is derived from an EMBL/GenBank/DDBJ whole genome shotgun (WGS) entry which is preliminary data.</text>
</comment>
<dbReference type="GO" id="GO:0016810">
    <property type="term" value="F:hydrolase activity, acting on carbon-nitrogen (but not peptide) bonds"/>
    <property type="evidence" value="ECO:0007669"/>
    <property type="project" value="InterPro"/>
</dbReference>
<reference evidence="2" key="1">
    <citation type="submission" date="2020-10" db="EMBL/GenBank/DDBJ databases">
        <authorList>
            <person name="Gilroy R."/>
        </authorList>
    </citation>
    <scope>NUCLEOTIDE SEQUENCE</scope>
    <source>
        <strain evidence="2">CHK191-8634</strain>
    </source>
</reference>
<evidence type="ECO:0000259" key="1">
    <source>
        <dbReference type="Pfam" id="PF01979"/>
    </source>
</evidence>
<accession>A0A9D1IXC5</accession>
<proteinExistence type="predicted"/>
<dbReference type="InterPro" id="IPR051781">
    <property type="entry name" value="Metallo-dep_Hydrolase"/>
</dbReference>
<protein>
    <submittedName>
        <fullName evidence="2">Amidohydrolase family protein</fullName>
    </submittedName>
</protein>
<dbReference type="Gene3D" id="3.20.20.140">
    <property type="entry name" value="Metal-dependent hydrolases"/>
    <property type="match status" value="1"/>
</dbReference>
<dbReference type="SUPFAM" id="SSF51556">
    <property type="entry name" value="Metallo-dependent hydrolases"/>
    <property type="match status" value="1"/>
</dbReference>
<feature type="domain" description="Amidohydrolase-related" evidence="1">
    <location>
        <begin position="270"/>
        <end position="376"/>
    </location>
</feature>
<dbReference type="InterPro" id="IPR006680">
    <property type="entry name" value="Amidohydro-rel"/>
</dbReference>
<dbReference type="PANTHER" id="PTHR43135">
    <property type="entry name" value="ALPHA-D-RIBOSE 1-METHYLPHOSPHONATE 5-TRIPHOSPHATE DIPHOSPHATASE"/>
    <property type="match status" value="1"/>
</dbReference>
<dbReference type="Proteomes" id="UP000824073">
    <property type="component" value="Unassembled WGS sequence"/>
</dbReference>